<dbReference type="Proteomes" id="UP000001340">
    <property type="component" value="Unassembled WGS sequence"/>
</dbReference>
<comment type="caution">
    <text evidence="1">The sequence shown here is derived from an EMBL/GenBank/DDBJ whole genome shotgun (WGS) entry which is preliminary data.</text>
</comment>
<accession>A0A0E2D703</accession>
<dbReference type="EMBL" id="AHNR02000031">
    <property type="protein sequence ID" value="EKR55310.1"/>
    <property type="molecule type" value="Genomic_DNA"/>
</dbReference>
<protein>
    <submittedName>
        <fullName evidence="1">Uncharacterized protein</fullName>
    </submittedName>
</protein>
<proteinExistence type="predicted"/>
<organism evidence="1 2">
    <name type="scientific">Leptospira interrogans str. UI 12758</name>
    <dbReference type="NCBI Taxonomy" id="1049938"/>
    <lineage>
        <taxon>Bacteria</taxon>
        <taxon>Pseudomonadati</taxon>
        <taxon>Spirochaetota</taxon>
        <taxon>Spirochaetia</taxon>
        <taxon>Leptospirales</taxon>
        <taxon>Leptospiraceae</taxon>
        <taxon>Leptospira</taxon>
    </lineage>
</organism>
<name>A0A0E2D703_LEPIR</name>
<evidence type="ECO:0000313" key="2">
    <source>
        <dbReference type="Proteomes" id="UP000001340"/>
    </source>
</evidence>
<sequence>MLKLATKDFYSLDRRIFETYKKWVFHLMNVTKQRFYAKS</sequence>
<evidence type="ECO:0000313" key="1">
    <source>
        <dbReference type="EMBL" id="EKR55310.1"/>
    </source>
</evidence>
<gene>
    <name evidence="1" type="ORF">LEP1GSC105_3525</name>
</gene>
<reference evidence="1 2" key="1">
    <citation type="submission" date="2012-10" db="EMBL/GenBank/DDBJ databases">
        <authorList>
            <person name="Harkins D.M."/>
            <person name="Durkin A.S."/>
            <person name="Brinkac L.M."/>
            <person name="Haft D.H."/>
            <person name="Selengut J.D."/>
            <person name="Sanka R."/>
            <person name="DePew J."/>
            <person name="Purushe J."/>
            <person name="Chanthongthip A."/>
            <person name="Lattana O."/>
            <person name="Phetsouvanh R."/>
            <person name="Newton P.N."/>
            <person name="Vinetz J.M."/>
            <person name="Sutton G.G."/>
            <person name="Nierman W.C."/>
            <person name="Fouts D.E."/>
        </authorList>
    </citation>
    <scope>NUCLEOTIDE SEQUENCE [LARGE SCALE GENOMIC DNA]</scope>
    <source>
        <strain evidence="1 2">UI 12758</strain>
    </source>
</reference>
<dbReference type="AlphaFoldDB" id="A0A0E2D703"/>